<dbReference type="GO" id="GO:0007165">
    <property type="term" value="P:signal transduction"/>
    <property type="evidence" value="ECO:0007669"/>
    <property type="project" value="InterPro"/>
</dbReference>
<evidence type="ECO:0000259" key="3">
    <source>
        <dbReference type="PROSITE" id="PS50108"/>
    </source>
</evidence>
<evidence type="ECO:0000313" key="6">
    <source>
        <dbReference type="EnsemblPlants" id="Zm00001eb140060_P001"/>
    </source>
</evidence>
<protein>
    <submittedName>
        <fullName evidence="5">Rho GTPase-activating protein 1</fullName>
    </submittedName>
</protein>
<dbReference type="InterPro" id="IPR044785">
    <property type="entry name" value="RopGAP1-5"/>
</dbReference>
<feature type="domain" description="CRIB" evidence="3">
    <location>
        <begin position="29"/>
        <end position="42"/>
    </location>
</feature>
<dbReference type="SUPFAM" id="SSF48350">
    <property type="entry name" value="GTPase activation domain, GAP"/>
    <property type="match status" value="1"/>
</dbReference>
<dbReference type="Proteomes" id="UP000007305">
    <property type="component" value="Chromosome 3"/>
</dbReference>
<evidence type="ECO:0000256" key="2">
    <source>
        <dbReference type="SAM" id="MobiDB-lite"/>
    </source>
</evidence>
<dbReference type="InterPro" id="IPR000095">
    <property type="entry name" value="CRIB_dom"/>
</dbReference>
<dbReference type="Gene3D" id="3.90.810.10">
    <property type="entry name" value="CRIB domain"/>
    <property type="match status" value="1"/>
</dbReference>
<dbReference type="Gramene" id="Zm00001eb140060_T001">
    <property type="protein sequence ID" value="Zm00001eb140060_P001"/>
    <property type="gene ID" value="Zm00001eb140060"/>
</dbReference>
<dbReference type="EnsemblPlants" id="Zm00001eb140060_T001">
    <property type="protein sequence ID" value="Zm00001eb140060_P001"/>
    <property type="gene ID" value="Zm00001eb140060"/>
</dbReference>
<proteinExistence type="predicted"/>
<evidence type="ECO:0000313" key="5">
    <source>
        <dbReference type="EMBL" id="ONM34264.1"/>
    </source>
</evidence>
<feature type="region of interest" description="Disordered" evidence="2">
    <location>
        <begin position="1"/>
        <end position="28"/>
    </location>
</feature>
<dbReference type="InterPro" id="IPR008936">
    <property type="entry name" value="Rho_GTPase_activation_prot"/>
</dbReference>
<dbReference type="Pfam" id="PF00620">
    <property type="entry name" value="RhoGAP"/>
    <property type="match status" value="1"/>
</dbReference>
<dbReference type="SMR" id="A0A1D6N0F0"/>
<dbReference type="OrthoDB" id="185175at2759"/>
<dbReference type="CDD" id="cd00159">
    <property type="entry name" value="RhoGAP"/>
    <property type="match status" value="1"/>
</dbReference>
<dbReference type="eggNOG" id="KOG4270">
    <property type="taxonomic scope" value="Eukaryota"/>
</dbReference>
<dbReference type="PANTHER" id="PTHR23177">
    <property type="entry name" value="MKIAA1688 PROTEIN"/>
    <property type="match status" value="1"/>
</dbReference>
<dbReference type="InterPro" id="IPR036936">
    <property type="entry name" value="CRIB_dom_sf"/>
</dbReference>
<dbReference type="OMA" id="YIFRESP"/>
<dbReference type="GeneID" id="103650696"/>
<reference evidence="6" key="2">
    <citation type="submission" date="2019-07" db="EMBL/GenBank/DDBJ databases">
        <authorList>
            <person name="Seetharam A."/>
            <person name="Woodhouse M."/>
            <person name="Cannon E."/>
        </authorList>
    </citation>
    <scope>NUCLEOTIDE SEQUENCE [LARGE SCALE GENOMIC DNA]</scope>
    <source>
        <strain evidence="6">cv. B73</strain>
    </source>
</reference>
<gene>
    <name evidence="6" type="primary">LOC103650696</name>
    <name evidence="5" type="ORF">ZEAMMB73_Zm00001d041990</name>
</gene>
<feature type="compositionally biased region" description="Acidic residues" evidence="2">
    <location>
        <begin position="1"/>
        <end position="11"/>
    </location>
</feature>
<dbReference type="EMBL" id="CM007649">
    <property type="protein sequence ID" value="ONM34264.1"/>
    <property type="molecule type" value="Genomic_DNA"/>
</dbReference>
<evidence type="ECO:0000256" key="1">
    <source>
        <dbReference type="ARBA" id="ARBA00022468"/>
    </source>
</evidence>
<dbReference type="SMART" id="SM00285">
    <property type="entry name" value="PBD"/>
    <property type="match status" value="1"/>
</dbReference>
<feature type="compositionally biased region" description="Basic and acidic residues" evidence="2">
    <location>
        <begin position="287"/>
        <end position="308"/>
    </location>
</feature>
<dbReference type="InterPro" id="IPR000198">
    <property type="entry name" value="RhoGAP_dom"/>
</dbReference>
<dbReference type="STRING" id="4577.A0A1D6N0F0"/>
<organism evidence="5">
    <name type="scientific">Zea mays</name>
    <name type="common">Maize</name>
    <dbReference type="NCBI Taxonomy" id="4577"/>
    <lineage>
        <taxon>Eukaryota</taxon>
        <taxon>Viridiplantae</taxon>
        <taxon>Streptophyta</taxon>
        <taxon>Embryophyta</taxon>
        <taxon>Tracheophyta</taxon>
        <taxon>Spermatophyta</taxon>
        <taxon>Magnoliopsida</taxon>
        <taxon>Liliopsida</taxon>
        <taxon>Poales</taxon>
        <taxon>Poaceae</taxon>
        <taxon>PACMAD clade</taxon>
        <taxon>Panicoideae</taxon>
        <taxon>Andropogonodae</taxon>
        <taxon>Andropogoneae</taxon>
        <taxon>Tripsacinae</taxon>
        <taxon>Zea</taxon>
    </lineage>
</organism>
<sequence length="308" mass="33341">MQGGGGDEEDALAGRRPPRGGGDDEKMEIGWPTDVRHVAHVTFDRFHGFRGVPEELLQQQAAAAVVVDVVDGIVRAPSASKTVFGVSTESMQCSYDGRGNSVPTVLLHLQRRLVDQGGLRAEGIFRVAADGAQEQYARDQLNNSGVVPDGVDVHCIAGLIKAWFRELPGGLLDALPADEVTRCQTEEDCARLCGARLPAPRAALLDWAVNLMADVAREEKANKMGTRNVAMVFAPNMTRADDPLTALAHAVQLMNFLNMLVERALKHEHHRLASSSSSSSARAPTRPHSESEMRSSHDDADRSPDLIK</sequence>
<dbReference type="PROSITE" id="PS50108">
    <property type="entry name" value="CRIB"/>
    <property type="match status" value="1"/>
</dbReference>
<name>A0A1D6N0F0_MAIZE</name>
<dbReference type="GO" id="GO:0005096">
    <property type="term" value="F:GTPase activator activity"/>
    <property type="evidence" value="ECO:0007669"/>
    <property type="project" value="UniProtKB-KW"/>
</dbReference>
<dbReference type="PANTHER" id="PTHR23177:SF33">
    <property type="entry name" value="OS01G0967200 PROTEIN"/>
    <property type="match status" value="1"/>
</dbReference>
<dbReference type="PaxDb" id="4577-GRMZM2G174274_P01"/>
<reference evidence="5 7" key="1">
    <citation type="submission" date="2015-12" db="EMBL/GenBank/DDBJ databases">
        <title>Update maize B73 reference genome by single molecule sequencing technologies.</title>
        <authorList>
            <consortium name="Maize Genome Sequencing Project"/>
            <person name="Ware D."/>
        </authorList>
    </citation>
    <scope>NUCLEOTIDE SEQUENCE [LARGE SCALE GENOMIC DNA]</scope>
    <source>
        <strain evidence="7">cv. B73</strain>
        <tissue evidence="5">Seedling</tissue>
    </source>
</reference>
<dbReference type="RefSeq" id="NP_001347884.1">
    <property type="nucleotide sequence ID" value="NM_001360955.1"/>
</dbReference>
<accession>A0A1D6N0F0</accession>
<dbReference type="Gene3D" id="1.10.555.10">
    <property type="entry name" value="Rho GTPase activation protein"/>
    <property type="match status" value="1"/>
</dbReference>
<keyword evidence="7" id="KW-1185">Reference proteome</keyword>
<dbReference type="Pfam" id="PF00786">
    <property type="entry name" value="PBD"/>
    <property type="match status" value="1"/>
</dbReference>
<dbReference type="PROSITE" id="PS50238">
    <property type="entry name" value="RHOGAP"/>
    <property type="match status" value="1"/>
</dbReference>
<evidence type="ECO:0000313" key="7">
    <source>
        <dbReference type="Proteomes" id="UP000007305"/>
    </source>
</evidence>
<reference evidence="6" key="3">
    <citation type="submission" date="2021-05" db="UniProtKB">
        <authorList>
            <consortium name="EnsemblPlants"/>
        </authorList>
    </citation>
    <scope>IDENTIFICATION</scope>
    <source>
        <strain evidence="6">cv. B73</strain>
    </source>
</reference>
<keyword evidence="1" id="KW-0343">GTPase activation</keyword>
<feature type="domain" description="Rho-GAP" evidence="4">
    <location>
        <begin position="86"/>
        <end position="272"/>
    </location>
</feature>
<dbReference type="CDD" id="cd00132">
    <property type="entry name" value="CRIB"/>
    <property type="match status" value="1"/>
</dbReference>
<dbReference type="AlphaFoldDB" id="A0A1D6N0F0"/>
<feature type="region of interest" description="Disordered" evidence="2">
    <location>
        <begin position="268"/>
        <end position="308"/>
    </location>
</feature>
<evidence type="ECO:0000259" key="4">
    <source>
        <dbReference type="PROSITE" id="PS50238"/>
    </source>
</evidence>
<dbReference type="SMART" id="SM00324">
    <property type="entry name" value="RhoGAP"/>
    <property type="match status" value="1"/>
</dbReference>